<name>A0ACC2TAT8_9FUNG</name>
<dbReference type="EMBL" id="QTSX02003250">
    <property type="protein sequence ID" value="KAJ9071372.1"/>
    <property type="molecule type" value="Genomic_DNA"/>
</dbReference>
<comment type="caution">
    <text evidence="1">The sequence shown here is derived from an EMBL/GenBank/DDBJ whole genome shotgun (WGS) entry which is preliminary data.</text>
</comment>
<accession>A0ACC2TAT8</accession>
<evidence type="ECO:0000313" key="1">
    <source>
        <dbReference type="EMBL" id="KAJ9071372.1"/>
    </source>
</evidence>
<proteinExistence type="predicted"/>
<evidence type="ECO:0000313" key="2">
    <source>
        <dbReference type="Proteomes" id="UP001165960"/>
    </source>
</evidence>
<reference evidence="1" key="1">
    <citation type="submission" date="2022-04" db="EMBL/GenBank/DDBJ databases">
        <title>Genome of the entomopathogenic fungus Entomophthora muscae.</title>
        <authorList>
            <person name="Elya C."/>
            <person name="Lovett B.R."/>
            <person name="Lee E."/>
            <person name="Macias A.M."/>
            <person name="Hajek A.E."/>
            <person name="De Bivort B.L."/>
            <person name="Kasson M.T."/>
            <person name="De Fine Licht H.H."/>
            <person name="Stajich J.E."/>
        </authorList>
    </citation>
    <scope>NUCLEOTIDE SEQUENCE</scope>
    <source>
        <strain evidence="1">Berkeley</strain>
    </source>
</reference>
<dbReference type="Proteomes" id="UP001165960">
    <property type="component" value="Unassembled WGS sequence"/>
</dbReference>
<protein>
    <submittedName>
        <fullName evidence="1">Uncharacterized protein</fullName>
    </submittedName>
</protein>
<gene>
    <name evidence="1" type="ORF">DSO57_1037574</name>
</gene>
<organism evidence="1 2">
    <name type="scientific">Entomophthora muscae</name>
    <dbReference type="NCBI Taxonomy" id="34485"/>
    <lineage>
        <taxon>Eukaryota</taxon>
        <taxon>Fungi</taxon>
        <taxon>Fungi incertae sedis</taxon>
        <taxon>Zoopagomycota</taxon>
        <taxon>Entomophthoromycotina</taxon>
        <taxon>Entomophthoromycetes</taxon>
        <taxon>Entomophthorales</taxon>
        <taxon>Entomophthoraceae</taxon>
        <taxon>Entomophthora</taxon>
    </lineage>
</organism>
<keyword evidence="2" id="KW-1185">Reference proteome</keyword>
<sequence length="493" mass="56289">MESMPNFIIEEIFSYLDANDQAEFFTLNKDFSQTILPYMKKNLRLSYLMPKSFNKDVLPKIGSHVCKLEIANLDLEILKYIPNIKKISVLEDYHESLDEDILLILQNYPNLLEIDLSKLCISSEIIPHILDKKKLVVLNLPDIFEDYNHSLSFIQDLITPLLRSLTLAIPRFNSKILAVIAKNLPNLNSLIIEAHKISGDREELLNSKLQRLKTFEVHSYSDTASPVTFRPENLPSLTSFSSSLILNLKVSPGCTLPPIKNFMFYRLNRHMISSIQENYPGFSSIVLVCHSLSPQLVCKVLKNATTLEKIHLHHVSDKVTFNDLPIKDYKVHTFSLTYWIPVQSDFFSWMASSFPLLHHLSIEVEFRRTAIFDAIPFDSQASFACLAVFQAGGCIPAIWLHQIVQSSPKLDILEFDSQLSSLHSRRFSSKYPCLSVLACSAFDREQYREIDFDSETNSESYSDQESISGFATDPESEFNSNSELVSEFDSDSE</sequence>